<evidence type="ECO:0000259" key="3">
    <source>
        <dbReference type="Pfam" id="PF23586"/>
    </source>
</evidence>
<dbReference type="Pfam" id="PF25469">
    <property type="entry name" value="WHD_NWD1"/>
    <property type="match status" value="1"/>
</dbReference>
<feature type="domain" description="NWD2 C-terminal beta-propeller" evidence="3">
    <location>
        <begin position="678"/>
        <end position="1028"/>
    </location>
</feature>
<dbReference type="Pfam" id="PF23586">
    <property type="entry name" value="Beta-prop_NWD2_C"/>
    <property type="match status" value="1"/>
</dbReference>
<keyword evidence="6" id="KW-1185">Reference proteome</keyword>
<keyword evidence="2" id="KW-0677">Repeat</keyword>
<dbReference type="InterPro" id="IPR057588">
    <property type="entry name" value="NWD1/2-like_WH"/>
</dbReference>
<dbReference type="SUPFAM" id="SSF50978">
    <property type="entry name" value="WD40 repeat-like"/>
    <property type="match status" value="1"/>
</dbReference>
<comment type="caution">
    <text evidence="5">The sequence shown here is derived from an EMBL/GenBank/DDBJ whole genome shotgun (WGS) entry which is preliminary data.</text>
</comment>
<dbReference type="AlphaFoldDB" id="A0A6V7GX77"/>
<accession>A0A6V7GX77</accession>
<dbReference type="EMBL" id="CAJDYZ010002795">
    <property type="protein sequence ID" value="CAD1469701.1"/>
    <property type="molecule type" value="Genomic_DNA"/>
</dbReference>
<sequence>MWMKTAHRDLNNYQWRLVANALSKCSLPIFVKLVFAEICRWRSYTKPADTHLTCTVMDSIMMLFERIEKQHGKILVFHALAYITAAKSGLSESELEDLISLDDKVLDDVYQYHLPPVRRIPPLLWTRIRNDLPNYLSEREADGVSVLNWYHRQFRDAAKERYFKNMNMAMYFHSMIADYYLGIWGGGRPKPFKYTEIQRHRFNLADKEGVADRKVPEQPLAFYSKDGTITRYNLRKFGELPFHLVRSRRFNDLFENVLFNYEWLHAKLSSCPLQAVLSDFEDACNALRLGGAILGSHPDMLAPQLIGRLLPEIGGNVNVKMLLRACDNDGAKDCALLPVYHCLHTPGGPLKYSLEGHQFAVFGFCLTSDYRYVVSISNRFITWDLSTSDMTRDVNPGVEGIMQHLVLSPDNRYAAAFTTNNQSVVLNTLTSEFVIIDNPLPNEDPVCGVHLTNQFFFVYGVEHTNLDDYRIVFWSGNMEDTSMLLHTHRKKRSLEPLQFHSVMVMANNRQVLYACTTKEDYRVTKYVSDETSCQWEKAFDMPRAFNDDVEYLLQLKLDREEEMLLATCANGFIAWFLESKSDAYVLMLPNGVRNISTKMMCSNSIMISGSKNYAVAGVRKNIYVWNLETSELVKILDAHFARIIQLEALTIGNWNSVVTSSIDRSVKVWNINNIFEQVHVIDRHELQIDMISLAEECNLAATVTRDCVGIWDLQTGRLISKLADSPLGAIVTHACMTHDGKYIVSTESGNILIWNRITEQVLFKEEQQHVRQLMLVENSSKFIAVSRPKNPAGVENMKTIATLFMRTIPDGKRMFTLEYLVRSHTGTPFRNVVMTSDNSFLIAPASDKGNRDCVIIYNANTGALISKIPIKLPGFKDILCITPMPNKPHWVGIIGSDKGTILDINKKKFIRTIPKWCGNISKDGKYTLYAPSRGGLELLELKKGTTVKTYIPKVAEGVFTVISMFNRTDEYVLYYHSGRKTIRVFRSSDCEIIANYRVQAELSAIDSTYDGKSIVLGTVDGCVSVLAITDPKKEEMKDYIANLPSRDENWKKKAEKQRITIKFKAAARIARVTHDLNAIVRNTNITETIEELDENIE</sequence>
<dbReference type="SMART" id="SM00320">
    <property type="entry name" value="WD40"/>
    <property type="match status" value="4"/>
</dbReference>
<evidence type="ECO:0000256" key="2">
    <source>
        <dbReference type="ARBA" id="ARBA00022737"/>
    </source>
</evidence>
<evidence type="ECO:0000259" key="4">
    <source>
        <dbReference type="Pfam" id="PF25469"/>
    </source>
</evidence>
<dbReference type="Proteomes" id="UP000752696">
    <property type="component" value="Unassembled WGS sequence"/>
</dbReference>
<evidence type="ECO:0000313" key="6">
    <source>
        <dbReference type="Proteomes" id="UP000752696"/>
    </source>
</evidence>
<keyword evidence="1" id="KW-0853">WD repeat</keyword>
<dbReference type="PANTHER" id="PTHR19871:SF14">
    <property type="entry name" value="DUF4062 DOMAIN-CONTAINING PROTEIN"/>
    <property type="match status" value="1"/>
</dbReference>
<dbReference type="InterPro" id="IPR036322">
    <property type="entry name" value="WD40_repeat_dom_sf"/>
</dbReference>
<dbReference type="InterPro" id="IPR011047">
    <property type="entry name" value="Quinoprotein_ADH-like_sf"/>
</dbReference>
<protein>
    <submittedName>
        <fullName evidence="5">Uncharacterized protein</fullName>
    </submittedName>
</protein>
<feature type="non-terminal residue" evidence="5">
    <location>
        <position position="1097"/>
    </location>
</feature>
<proteinExistence type="predicted"/>
<dbReference type="OrthoDB" id="7589363at2759"/>
<dbReference type="Gene3D" id="1.25.40.370">
    <property type="match status" value="1"/>
</dbReference>
<feature type="domain" description="NWD1/2-like winged helix-turn-helix" evidence="4">
    <location>
        <begin position="57"/>
        <end position="167"/>
    </location>
</feature>
<evidence type="ECO:0000313" key="5">
    <source>
        <dbReference type="EMBL" id="CAD1469701.1"/>
    </source>
</evidence>
<organism evidence="5 6">
    <name type="scientific">Heterotrigona itama</name>
    <dbReference type="NCBI Taxonomy" id="395501"/>
    <lineage>
        <taxon>Eukaryota</taxon>
        <taxon>Metazoa</taxon>
        <taxon>Ecdysozoa</taxon>
        <taxon>Arthropoda</taxon>
        <taxon>Hexapoda</taxon>
        <taxon>Insecta</taxon>
        <taxon>Pterygota</taxon>
        <taxon>Neoptera</taxon>
        <taxon>Endopterygota</taxon>
        <taxon>Hymenoptera</taxon>
        <taxon>Apocrita</taxon>
        <taxon>Aculeata</taxon>
        <taxon>Apoidea</taxon>
        <taxon>Anthophila</taxon>
        <taxon>Apidae</taxon>
        <taxon>Heterotrigona</taxon>
    </lineage>
</organism>
<name>A0A6V7GX77_9HYME</name>
<dbReference type="InterPro" id="IPR001680">
    <property type="entry name" value="WD40_rpt"/>
</dbReference>
<gene>
    <name evidence="5" type="ORF">MHI_LOCUS142740</name>
</gene>
<reference evidence="5" key="1">
    <citation type="submission" date="2020-07" db="EMBL/GenBank/DDBJ databases">
        <authorList>
            <person name="Nazaruddin N."/>
        </authorList>
    </citation>
    <scope>NUCLEOTIDE SEQUENCE</scope>
</reference>
<dbReference type="Gene3D" id="2.130.10.10">
    <property type="entry name" value="YVTN repeat-like/Quinoprotein amine dehydrogenase"/>
    <property type="match status" value="3"/>
</dbReference>
<dbReference type="InterPro" id="IPR056534">
    <property type="entry name" value="Beta-prop_NWD2_C"/>
</dbReference>
<dbReference type="PANTHER" id="PTHR19871">
    <property type="entry name" value="BETA TRANSDUCIN-RELATED PROTEIN"/>
    <property type="match status" value="1"/>
</dbReference>
<dbReference type="InterPro" id="IPR052752">
    <property type="entry name" value="NACHT-WD_repeat"/>
</dbReference>
<evidence type="ECO:0000256" key="1">
    <source>
        <dbReference type="ARBA" id="ARBA00022574"/>
    </source>
</evidence>
<dbReference type="InterPro" id="IPR015943">
    <property type="entry name" value="WD40/YVTN_repeat-like_dom_sf"/>
</dbReference>
<dbReference type="SUPFAM" id="SSF50998">
    <property type="entry name" value="Quinoprotein alcohol dehydrogenase-like"/>
    <property type="match status" value="1"/>
</dbReference>